<name>A0A8X6RRI2_TRICX</name>
<feature type="region of interest" description="Disordered" evidence="1">
    <location>
        <begin position="40"/>
        <end position="60"/>
    </location>
</feature>
<dbReference type="EMBL" id="BMAU01021199">
    <property type="protein sequence ID" value="GFX97717.1"/>
    <property type="molecule type" value="Genomic_DNA"/>
</dbReference>
<sequence length="79" mass="8708">MGFKSGEYAGQSIRVISSLSSSSSTARVLCDRALSSIKMKSGPMAPRNRRTWGEVPPHNSDPRLQTLYRKYGAQFSRSA</sequence>
<comment type="caution">
    <text evidence="2">The sequence shown here is derived from an EMBL/GenBank/DDBJ whole genome shotgun (WGS) entry which is preliminary data.</text>
</comment>
<dbReference type="Proteomes" id="UP000887159">
    <property type="component" value="Unassembled WGS sequence"/>
</dbReference>
<keyword evidence="3" id="KW-1185">Reference proteome</keyword>
<gene>
    <name evidence="2" type="ORF">TNCV_3066041</name>
</gene>
<accession>A0A8X6RRI2</accession>
<proteinExistence type="predicted"/>
<reference evidence="2" key="1">
    <citation type="submission" date="2020-08" db="EMBL/GenBank/DDBJ databases">
        <title>Multicomponent nature underlies the extraordinary mechanical properties of spider dragline silk.</title>
        <authorList>
            <person name="Kono N."/>
            <person name="Nakamura H."/>
            <person name="Mori M."/>
            <person name="Yoshida Y."/>
            <person name="Ohtoshi R."/>
            <person name="Malay A.D."/>
            <person name="Moran D.A.P."/>
            <person name="Tomita M."/>
            <person name="Numata K."/>
            <person name="Arakawa K."/>
        </authorList>
    </citation>
    <scope>NUCLEOTIDE SEQUENCE</scope>
</reference>
<evidence type="ECO:0000256" key="1">
    <source>
        <dbReference type="SAM" id="MobiDB-lite"/>
    </source>
</evidence>
<dbReference type="AlphaFoldDB" id="A0A8X6RRI2"/>
<organism evidence="2 3">
    <name type="scientific">Trichonephila clavipes</name>
    <name type="common">Golden silk orbweaver</name>
    <name type="synonym">Nephila clavipes</name>
    <dbReference type="NCBI Taxonomy" id="2585209"/>
    <lineage>
        <taxon>Eukaryota</taxon>
        <taxon>Metazoa</taxon>
        <taxon>Ecdysozoa</taxon>
        <taxon>Arthropoda</taxon>
        <taxon>Chelicerata</taxon>
        <taxon>Arachnida</taxon>
        <taxon>Araneae</taxon>
        <taxon>Araneomorphae</taxon>
        <taxon>Entelegynae</taxon>
        <taxon>Araneoidea</taxon>
        <taxon>Nephilidae</taxon>
        <taxon>Trichonephila</taxon>
    </lineage>
</organism>
<evidence type="ECO:0000313" key="2">
    <source>
        <dbReference type="EMBL" id="GFX97717.1"/>
    </source>
</evidence>
<protein>
    <submittedName>
        <fullName evidence="2">Uncharacterized protein</fullName>
    </submittedName>
</protein>
<evidence type="ECO:0000313" key="3">
    <source>
        <dbReference type="Proteomes" id="UP000887159"/>
    </source>
</evidence>